<accession>A0A9D5CNJ8</accession>
<reference evidence="2" key="1">
    <citation type="submission" date="2021-03" db="EMBL/GenBank/DDBJ databases">
        <authorList>
            <person name="Li Z."/>
            <person name="Yang C."/>
        </authorList>
    </citation>
    <scope>NUCLEOTIDE SEQUENCE</scope>
    <source>
        <strain evidence="2">Dzin_1.0</strain>
        <tissue evidence="2">Leaf</tissue>
    </source>
</reference>
<gene>
    <name evidence="2" type="ORF">J5N97_012205</name>
</gene>
<evidence type="ECO:0000313" key="2">
    <source>
        <dbReference type="EMBL" id="KAJ0976731.1"/>
    </source>
</evidence>
<proteinExistence type="predicted"/>
<dbReference type="EMBL" id="JAGGNH010000003">
    <property type="protein sequence ID" value="KAJ0976731.1"/>
    <property type="molecule type" value="Genomic_DNA"/>
</dbReference>
<evidence type="ECO:0000256" key="1">
    <source>
        <dbReference type="SAM" id="MobiDB-lite"/>
    </source>
</evidence>
<comment type="caution">
    <text evidence="2">The sequence shown here is derived from an EMBL/GenBank/DDBJ whole genome shotgun (WGS) entry which is preliminary data.</text>
</comment>
<feature type="region of interest" description="Disordered" evidence="1">
    <location>
        <begin position="172"/>
        <end position="202"/>
    </location>
</feature>
<keyword evidence="3" id="KW-1185">Reference proteome</keyword>
<dbReference type="AlphaFoldDB" id="A0A9D5CNJ8"/>
<sequence length="259" mass="28365">MENSITDDEPGMTIQHNISTESHSQFCEGIGFRAKSSHTNLDSNAISLNSLHIGISQVISGNDIDDISLLNEGRDQTIEMLNVLRKQNFPSIDTGAKLEPIESSGGTSLSSDAPYQTQLIENIPSKVEFSKSAELNIADGKCHKFNEDEAKNAEIDIEFLNQVNKATSKVLPRQSTSGIIPSKNESEVGHPSKKASDVACSNKSNVDQRELIPTANAARNASHASCSNSFWKRVEPLFSLVNQKDIDYMTQQASAIYFF</sequence>
<dbReference type="Proteomes" id="UP001085076">
    <property type="component" value="Miscellaneous, Linkage group lg03"/>
</dbReference>
<evidence type="ECO:0000313" key="3">
    <source>
        <dbReference type="Proteomes" id="UP001085076"/>
    </source>
</evidence>
<protein>
    <submittedName>
        <fullName evidence="2">Uncharacterized protein</fullName>
    </submittedName>
</protein>
<reference evidence="2" key="2">
    <citation type="journal article" date="2022" name="Hortic Res">
        <title>The genome of Dioscorea zingiberensis sheds light on the biosynthesis, origin and evolution of the medicinally important diosgenin saponins.</title>
        <authorList>
            <person name="Li Y."/>
            <person name="Tan C."/>
            <person name="Li Z."/>
            <person name="Guo J."/>
            <person name="Li S."/>
            <person name="Chen X."/>
            <person name="Wang C."/>
            <person name="Dai X."/>
            <person name="Yang H."/>
            <person name="Song W."/>
            <person name="Hou L."/>
            <person name="Xu J."/>
            <person name="Tong Z."/>
            <person name="Xu A."/>
            <person name="Yuan X."/>
            <person name="Wang W."/>
            <person name="Yang Q."/>
            <person name="Chen L."/>
            <person name="Sun Z."/>
            <person name="Wang K."/>
            <person name="Pan B."/>
            <person name="Chen J."/>
            <person name="Bao Y."/>
            <person name="Liu F."/>
            <person name="Qi X."/>
            <person name="Gang D.R."/>
            <person name="Wen J."/>
            <person name="Li J."/>
        </authorList>
    </citation>
    <scope>NUCLEOTIDE SEQUENCE</scope>
    <source>
        <strain evidence="2">Dzin_1.0</strain>
    </source>
</reference>
<dbReference type="PANTHER" id="PTHR31115">
    <property type="entry name" value="OS05G0107300 PROTEIN"/>
    <property type="match status" value="1"/>
</dbReference>
<organism evidence="2 3">
    <name type="scientific">Dioscorea zingiberensis</name>
    <dbReference type="NCBI Taxonomy" id="325984"/>
    <lineage>
        <taxon>Eukaryota</taxon>
        <taxon>Viridiplantae</taxon>
        <taxon>Streptophyta</taxon>
        <taxon>Embryophyta</taxon>
        <taxon>Tracheophyta</taxon>
        <taxon>Spermatophyta</taxon>
        <taxon>Magnoliopsida</taxon>
        <taxon>Liliopsida</taxon>
        <taxon>Dioscoreales</taxon>
        <taxon>Dioscoreaceae</taxon>
        <taxon>Dioscorea</taxon>
    </lineage>
</organism>
<name>A0A9D5CNJ8_9LILI</name>
<dbReference type="PANTHER" id="PTHR31115:SF3">
    <property type="entry name" value="EXPRESSED PROTEIN"/>
    <property type="match status" value="1"/>
</dbReference>
<feature type="compositionally biased region" description="Basic and acidic residues" evidence="1">
    <location>
        <begin position="184"/>
        <end position="196"/>
    </location>
</feature>